<accession>A0A6J7ZZL2</accession>
<dbReference type="InterPro" id="IPR038765">
    <property type="entry name" value="Papain-like_cys_pep_sf"/>
</dbReference>
<dbReference type="Pfam" id="PF02902">
    <property type="entry name" value="Peptidase_C48"/>
    <property type="match status" value="1"/>
</dbReference>
<dbReference type="GO" id="GO:0008234">
    <property type="term" value="F:cysteine-type peptidase activity"/>
    <property type="evidence" value="ECO:0007669"/>
    <property type="project" value="InterPro"/>
</dbReference>
<organism evidence="5 6">
    <name type="scientific">Mytilus coruscus</name>
    <name type="common">Sea mussel</name>
    <dbReference type="NCBI Taxonomy" id="42192"/>
    <lineage>
        <taxon>Eukaryota</taxon>
        <taxon>Metazoa</taxon>
        <taxon>Spiralia</taxon>
        <taxon>Lophotrochozoa</taxon>
        <taxon>Mollusca</taxon>
        <taxon>Bivalvia</taxon>
        <taxon>Autobranchia</taxon>
        <taxon>Pteriomorphia</taxon>
        <taxon>Mytilida</taxon>
        <taxon>Mytiloidea</taxon>
        <taxon>Mytilidae</taxon>
        <taxon>Mytilinae</taxon>
        <taxon>Mytilus</taxon>
    </lineage>
</organism>
<keyword evidence="2" id="KW-0645">Protease</keyword>
<dbReference type="SUPFAM" id="SSF54001">
    <property type="entry name" value="Cysteine proteinases"/>
    <property type="match status" value="1"/>
</dbReference>
<sequence>MYILQGVLQDPLDGLQDPLLFKNYASEIGPSIGSPVGVLQDPFDGLQDPLLFKNYASEIGPYIGSPVGVLQDPFDGLQDPLFFKNYASEIGPSIGSPVVCSSYASHPPEHVEFRNPICAVVGEGETVIRQERWFLTTANITSIFCDLIDPLDPFPTHNYLDKVNIEDYDILLGALCENNNHWCLLVIYPQSRELLYLNPLGEQKTHQDQYLQNWLLFISERHNRGIRRNPSFSLEWSIVTRKHRKQLDSSSCGVFTLKFSEHVLTDNDFMFDSSKRAIRASTHIIGQVLVDNSVGYCLINTDIIYHRTCLQCQSLTSAMCDDFGTMPMTITRGFSSVKGQNLATLFDVHVKHKQKEVIEMTELQGSASYYSAQWRHIRWITDISLAKHMEMRKGTAGICERQNIFGNTAGKELYALVLAEFSEWKIKSIQMSQNMNSGTRYFKDVLFVEAEILVVSHIKKITVPEADRLLHPLPSLKR</sequence>
<comment type="similarity">
    <text evidence="1">Belongs to the peptidase C48 family.</text>
</comment>
<evidence type="ECO:0000313" key="6">
    <source>
        <dbReference type="Proteomes" id="UP000507470"/>
    </source>
</evidence>
<dbReference type="GO" id="GO:0006508">
    <property type="term" value="P:proteolysis"/>
    <property type="evidence" value="ECO:0007669"/>
    <property type="project" value="UniProtKB-KW"/>
</dbReference>
<protein>
    <recommendedName>
        <fullName evidence="4">Ubiquitin-like protease family profile domain-containing protein</fullName>
    </recommendedName>
</protein>
<keyword evidence="6" id="KW-1185">Reference proteome</keyword>
<dbReference type="OrthoDB" id="6141371at2759"/>
<evidence type="ECO:0000256" key="1">
    <source>
        <dbReference type="ARBA" id="ARBA00005234"/>
    </source>
</evidence>
<dbReference type="InterPro" id="IPR003653">
    <property type="entry name" value="Peptidase_C48_C"/>
</dbReference>
<evidence type="ECO:0000256" key="3">
    <source>
        <dbReference type="ARBA" id="ARBA00022801"/>
    </source>
</evidence>
<evidence type="ECO:0000259" key="4">
    <source>
        <dbReference type="Pfam" id="PF02902"/>
    </source>
</evidence>
<name>A0A6J7ZZL2_MYTCO</name>
<dbReference type="Gene3D" id="3.40.395.10">
    <property type="entry name" value="Adenoviral Proteinase, Chain A"/>
    <property type="match status" value="1"/>
</dbReference>
<feature type="domain" description="Ubiquitin-like protease family profile" evidence="4">
    <location>
        <begin position="162"/>
        <end position="273"/>
    </location>
</feature>
<keyword evidence="3" id="KW-0378">Hydrolase</keyword>
<evidence type="ECO:0000313" key="5">
    <source>
        <dbReference type="EMBL" id="CAC5358508.1"/>
    </source>
</evidence>
<dbReference type="Proteomes" id="UP000507470">
    <property type="component" value="Unassembled WGS sequence"/>
</dbReference>
<reference evidence="5 6" key="1">
    <citation type="submission" date="2020-06" db="EMBL/GenBank/DDBJ databases">
        <authorList>
            <person name="Li R."/>
            <person name="Bekaert M."/>
        </authorList>
    </citation>
    <scope>NUCLEOTIDE SEQUENCE [LARGE SCALE GENOMIC DNA]</scope>
    <source>
        <strain evidence="6">wild</strain>
    </source>
</reference>
<dbReference type="EMBL" id="CACVKT020000359">
    <property type="protein sequence ID" value="CAC5358508.1"/>
    <property type="molecule type" value="Genomic_DNA"/>
</dbReference>
<proteinExistence type="inferred from homology"/>
<dbReference type="AlphaFoldDB" id="A0A6J7ZZL2"/>
<gene>
    <name evidence="5" type="ORF">MCOR_1732</name>
</gene>
<evidence type="ECO:0000256" key="2">
    <source>
        <dbReference type="ARBA" id="ARBA00022670"/>
    </source>
</evidence>